<dbReference type="InterPro" id="IPR051200">
    <property type="entry name" value="Host-pathogen_enzymatic-act"/>
</dbReference>
<gene>
    <name evidence="3" type="ORF">CH330_03475</name>
</gene>
<reference evidence="3 4" key="1">
    <citation type="submission" date="2017-07" db="EMBL/GenBank/DDBJ databases">
        <title>Recovery of genomes from metagenomes via a dereplication, aggregation, and scoring strategy.</title>
        <authorList>
            <person name="Sieber C.M."/>
            <person name="Probst A.J."/>
            <person name="Sharrar A."/>
            <person name="Thomas B.C."/>
            <person name="Hess M."/>
            <person name="Tringe S.G."/>
            <person name="Banfield J.F."/>
        </authorList>
    </citation>
    <scope>NUCLEOTIDE SEQUENCE [LARGE SCALE GENOMIC DNA]</scope>
    <source>
        <strain evidence="3">JGI_Cruoil_03_51_56</strain>
    </source>
</reference>
<dbReference type="SUPFAM" id="SSF51004">
    <property type="entry name" value="C-terminal (heme d1) domain of cytochrome cd1-nitrite reductase"/>
    <property type="match status" value="1"/>
</dbReference>
<evidence type="ECO:0000313" key="4">
    <source>
        <dbReference type="Proteomes" id="UP000215559"/>
    </source>
</evidence>
<name>A0A235BUZ0_UNCW3</name>
<evidence type="ECO:0000313" key="3">
    <source>
        <dbReference type="EMBL" id="OYD16230.1"/>
    </source>
</evidence>
<dbReference type="Gene3D" id="2.130.10.10">
    <property type="entry name" value="YVTN repeat-like/Quinoprotein amine dehydrogenase"/>
    <property type="match status" value="1"/>
</dbReference>
<feature type="domain" description="YNCE-like beta-propeller" evidence="2">
    <location>
        <begin position="12"/>
        <end position="147"/>
    </location>
</feature>
<keyword evidence="1" id="KW-0732">Signal</keyword>
<dbReference type="Pfam" id="PF21783">
    <property type="entry name" value="YNCE"/>
    <property type="match status" value="1"/>
</dbReference>
<evidence type="ECO:0000259" key="2">
    <source>
        <dbReference type="Pfam" id="PF21783"/>
    </source>
</evidence>
<dbReference type="NCBIfam" id="TIGR02276">
    <property type="entry name" value="beta_rpt_yvtn"/>
    <property type="match status" value="3"/>
</dbReference>
<organism evidence="3 4">
    <name type="scientific">candidate division WOR-3 bacterium JGI_Cruoil_03_51_56</name>
    <dbReference type="NCBI Taxonomy" id="1973747"/>
    <lineage>
        <taxon>Bacteria</taxon>
        <taxon>Bacteria division WOR-3</taxon>
    </lineage>
</organism>
<proteinExistence type="predicted"/>
<evidence type="ECO:0000256" key="1">
    <source>
        <dbReference type="ARBA" id="ARBA00022729"/>
    </source>
</evidence>
<dbReference type="InterPro" id="IPR011048">
    <property type="entry name" value="Haem_d1_sf"/>
</dbReference>
<dbReference type="InterPro" id="IPR015943">
    <property type="entry name" value="WD40/YVTN_repeat-like_dom_sf"/>
</dbReference>
<accession>A0A235BUZ0</accession>
<protein>
    <recommendedName>
        <fullName evidence="2">YNCE-like beta-propeller domain-containing protein</fullName>
    </recommendedName>
</protein>
<dbReference type="EMBL" id="NOZP01000063">
    <property type="protein sequence ID" value="OYD16230.1"/>
    <property type="molecule type" value="Genomic_DNA"/>
</dbReference>
<dbReference type="PANTHER" id="PTHR47197">
    <property type="entry name" value="PROTEIN NIRF"/>
    <property type="match status" value="1"/>
</dbReference>
<dbReference type="InterPro" id="IPR048433">
    <property type="entry name" value="YNCE-like_beta-prop"/>
</dbReference>
<dbReference type="PANTHER" id="PTHR47197:SF3">
    <property type="entry name" value="DIHYDRO-HEME D1 DEHYDROGENASE"/>
    <property type="match status" value="1"/>
</dbReference>
<sequence>MTVIDGASNEVVATVRVGDWPCALCYNPQNNKVYCVNGGSNNVTVLDGATNQVVATVEVGDDPWALCYNPAYNKVYSANRWSGDVTVLDGASNEVVATVAVGDDPYAICYNPLDNKVYSANEESDDVTIIDGASNQVVCTIEVGDEPIAFTWNPVQNRTYVANFSSSSISVLRDSTVGIEETMNEERPTMNRLPTIVRGVLHLGAGLGHNPNSPGGIGLCPAPCLLDAAGRKVMELHLGANDIRHLSPGVYFVRREKNNQTTKVVIQR</sequence>
<comment type="caution">
    <text evidence="3">The sequence shown here is derived from an EMBL/GenBank/DDBJ whole genome shotgun (WGS) entry which is preliminary data.</text>
</comment>
<dbReference type="Proteomes" id="UP000215559">
    <property type="component" value="Unassembled WGS sequence"/>
</dbReference>
<dbReference type="InterPro" id="IPR011964">
    <property type="entry name" value="YVTN_b-propeller_repeat"/>
</dbReference>
<dbReference type="AlphaFoldDB" id="A0A235BUZ0"/>